<keyword evidence="2" id="KW-1185">Reference proteome</keyword>
<organism evidence="1 2">
    <name type="scientific">Hyphococcus luteus</name>
    <dbReference type="NCBI Taxonomy" id="2058213"/>
    <lineage>
        <taxon>Bacteria</taxon>
        <taxon>Pseudomonadati</taxon>
        <taxon>Pseudomonadota</taxon>
        <taxon>Alphaproteobacteria</taxon>
        <taxon>Parvularculales</taxon>
        <taxon>Parvularculaceae</taxon>
        <taxon>Hyphococcus</taxon>
    </lineage>
</organism>
<evidence type="ECO:0000313" key="2">
    <source>
        <dbReference type="Proteomes" id="UP000239504"/>
    </source>
</evidence>
<gene>
    <name evidence="1" type="ORF">CW354_20520</name>
</gene>
<dbReference type="Proteomes" id="UP000239504">
    <property type="component" value="Unassembled WGS sequence"/>
</dbReference>
<proteinExistence type="predicted"/>
<sequence>MASFLAFRPIWRHLRKNVSRGAGFLSFFHKPGGAPPASGRLHRPIIKRRAKTGTKFNSLNFIPACAFGLILAPAAGACAHEVMNGAGLCGGRVK</sequence>
<name>A0A2S7JYL5_9PROT</name>
<dbReference type="AlphaFoldDB" id="A0A2S7JYL5"/>
<accession>A0A2S7JYL5</accession>
<reference evidence="1 2" key="1">
    <citation type="submission" date="2017-12" db="EMBL/GenBank/DDBJ databases">
        <authorList>
            <person name="Hurst M.R.H."/>
        </authorList>
    </citation>
    <scope>NUCLEOTIDE SEQUENCE [LARGE SCALE GENOMIC DNA]</scope>
    <source>
        <strain evidence="1 2">SY-3-19</strain>
    </source>
</reference>
<evidence type="ECO:0000313" key="1">
    <source>
        <dbReference type="EMBL" id="PQA85343.1"/>
    </source>
</evidence>
<comment type="caution">
    <text evidence="1">The sequence shown here is derived from an EMBL/GenBank/DDBJ whole genome shotgun (WGS) entry which is preliminary data.</text>
</comment>
<protein>
    <submittedName>
        <fullName evidence="1">Uncharacterized protein</fullName>
    </submittedName>
</protein>
<dbReference type="EMBL" id="PJCH01000017">
    <property type="protein sequence ID" value="PQA85343.1"/>
    <property type="molecule type" value="Genomic_DNA"/>
</dbReference>